<accession>A0A498IIB1</accession>
<organism evidence="1 2">
    <name type="scientific">Malus domestica</name>
    <name type="common">Apple</name>
    <name type="synonym">Pyrus malus</name>
    <dbReference type="NCBI Taxonomy" id="3750"/>
    <lineage>
        <taxon>Eukaryota</taxon>
        <taxon>Viridiplantae</taxon>
        <taxon>Streptophyta</taxon>
        <taxon>Embryophyta</taxon>
        <taxon>Tracheophyta</taxon>
        <taxon>Spermatophyta</taxon>
        <taxon>Magnoliopsida</taxon>
        <taxon>eudicotyledons</taxon>
        <taxon>Gunneridae</taxon>
        <taxon>Pentapetalae</taxon>
        <taxon>rosids</taxon>
        <taxon>fabids</taxon>
        <taxon>Rosales</taxon>
        <taxon>Rosaceae</taxon>
        <taxon>Amygdaloideae</taxon>
        <taxon>Maleae</taxon>
        <taxon>Malus</taxon>
    </lineage>
</organism>
<name>A0A498IIB1_MALDO</name>
<dbReference type="EMBL" id="RDQH01000338">
    <property type="protein sequence ID" value="RXH81904.1"/>
    <property type="molecule type" value="Genomic_DNA"/>
</dbReference>
<proteinExistence type="predicted"/>
<evidence type="ECO:0000313" key="1">
    <source>
        <dbReference type="EMBL" id="RXH81904.1"/>
    </source>
</evidence>
<sequence length="107" mass="12859">MNKLGHQRSETRTRCWIESSVCERKSPERERSQESETIREGIVKEGWRVLSLMLWRGGGWVVIREGRLDRWRVRDDSKEGSVVKEGWWRLRFKFYSSSMDCTDSKEF</sequence>
<keyword evidence="2" id="KW-1185">Reference proteome</keyword>
<evidence type="ECO:0000313" key="2">
    <source>
        <dbReference type="Proteomes" id="UP000290289"/>
    </source>
</evidence>
<dbReference type="Proteomes" id="UP000290289">
    <property type="component" value="Chromosome 12"/>
</dbReference>
<reference evidence="1 2" key="1">
    <citation type="submission" date="2018-10" db="EMBL/GenBank/DDBJ databases">
        <title>A high-quality apple genome assembly.</title>
        <authorList>
            <person name="Hu J."/>
        </authorList>
    </citation>
    <scope>NUCLEOTIDE SEQUENCE [LARGE SCALE GENOMIC DNA]</scope>
    <source>
        <strain evidence="2">cv. HFTH1</strain>
        <tissue evidence="1">Young leaf</tissue>
    </source>
</reference>
<comment type="caution">
    <text evidence="1">The sequence shown here is derived from an EMBL/GenBank/DDBJ whole genome shotgun (WGS) entry which is preliminary data.</text>
</comment>
<gene>
    <name evidence="1" type="ORF">DVH24_036245</name>
</gene>
<protein>
    <submittedName>
        <fullName evidence="1">Uncharacterized protein</fullName>
    </submittedName>
</protein>
<dbReference type="AlphaFoldDB" id="A0A498IIB1"/>